<accession>A1ZCE8</accession>
<evidence type="ECO:0000313" key="2">
    <source>
        <dbReference type="EMBL" id="EAY31950.1"/>
    </source>
</evidence>
<gene>
    <name evidence="2" type="ORF">M23134_01979</name>
</gene>
<evidence type="ECO:0000256" key="1">
    <source>
        <dbReference type="SAM" id="Phobius"/>
    </source>
</evidence>
<reference evidence="2 3" key="1">
    <citation type="submission" date="2007-01" db="EMBL/GenBank/DDBJ databases">
        <authorList>
            <person name="Haygood M."/>
            <person name="Podell S."/>
            <person name="Anderson C."/>
            <person name="Hopkinson B."/>
            <person name="Roe K."/>
            <person name="Barbeau K."/>
            <person name="Gaasterland T."/>
            <person name="Ferriera S."/>
            <person name="Johnson J."/>
            <person name="Kravitz S."/>
            <person name="Beeson K."/>
            <person name="Sutton G."/>
            <person name="Rogers Y.-H."/>
            <person name="Friedman R."/>
            <person name="Frazier M."/>
            <person name="Venter J.C."/>
        </authorList>
    </citation>
    <scope>NUCLEOTIDE SEQUENCE [LARGE SCALE GENOMIC DNA]</scope>
    <source>
        <strain evidence="2 3">ATCC 23134</strain>
    </source>
</reference>
<keyword evidence="1" id="KW-0812">Transmembrane</keyword>
<feature type="transmembrane region" description="Helical" evidence="1">
    <location>
        <begin position="115"/>
        <end position="134"/>
    </location>
</feature>
<sequence length="232" mass="27142">MPSPLRLFFNNQNTCTPVGANTLNHITMKKTTLENKTDRLWGKYNDNEAEDFWSKYNKLVYKAKKKKAAVHVTAQKQQPSVLKENTVKKNFYARFYLHGKKHQAAILAEISGYALYWWLAQPAFLVLIFFAVNLGKYIHQKKFLNFKITPQGLLIHNKVSRTKTGIRWDDMASAELIREGRKYYLKVTSYQSKEYKYLYALDKKNHALFFSQLAEKTIVTKKTDYNPLLSLL</sequence>
<dbReference type="AlphaFoldDB" id="A1ZCE8"/>
<keyword evidence="3" id="KW-1185">Reference proteome</keyword>
<dbReference type="EMBL" id="AAWS01000001">
    <property type="protein sequence ID" value="EAY31950.1"/>
    <property type="molecule type" value="Genomic_DNA"/>
</dbReference>
<evidence type="ECO:0000313" key="3">
    <source>
        <dbReference type="Proteomes" id="UP000004095"/>
    </source>
</evidence>
<organism evidence="2 3">
    <name type="scientific">Microscilla marina ATCC 23134</name>
    <dbReference type="NCBI Taxonomy" id="313606"/>
    <lineage>
        <taxon>Bacteria</taxon>
        <taxon>Pseudomonadati</taxon>
        <taxon>Bacteroidota</taxon>
        <taxon>Cytophagia</taxon>
        <taxon>Cytophagales</taxon>
        <taxon>Microscillaceae</taxon>
        <taxon>Microscilla</taxon>
    </lineage>
</organism>
<name>A1ZCE8_MICM2</name>
<dbReference type="Proteomes" id="UP000004095">
    <property type="component" value="Unassembled WGS sequence"/>
</dbReference>
<protein>
    <submittedName>
        <fullName evidence="2">Uncharacterized protein</fullName>
    </submittedName>
</protein>
<keyword evidence="1" id="KW-0472">Membrane</keyword>
<proteinExistence type="predicted"/>
<keyword evidence="1" id="KW-1133">Transmembrane helix</keyword>
<comment type="caution">
    <text evidence="2">The sequence shown here is derived from an EMBL/GenBank/DDBJ whole genome shotgun (WGS) entry which is preliminary data.</text>
</comment>